<accession>A0ABT6FA36</accession>
<proteinExistence type="predicted"/>
<dbReference type="Pfam" id="PF13546">
    <property type="entry name" value="DDE_5"/>
    <property type="match status" value="1"/>
</dbReference>
<sequence>MAIRPETPRGFWDDFAPVFTRPTFRRFLTLVGSAILTVGRRTVANLLRTAGSLASGAFSSRRRVFSQARRSPLRLAEALARRVVDLLPADAEVVLVGVDAVFPHRGKHVFGEARHRDPLRSSHAFTARRYGHKRVVLAVLVRFPFAARP</sequence>
<dbReference type="InterPro" id="IPR038721">
    <property type="entry name" value="IS701-like_DDE_dom"/>
</dbReference>
<reference evidence="2 3" key="1">
    <citation type="submission" date="2023-03" db="EMBL/GenBank/DDBJ databases">
        <title>Paludisphaera mucosa sp. nov. a novel planctomycete from northern fen.</title>
        <authorList>
            <person name="Ivanova A."/>
        </authorList>
    </citation>
    <scope>NUCLEOTIDE SEQUENCE [LARGE SCALE GENOMIC DNA]</scope>
    <source>
        <strain evidence="2 3">Pla2</strain>
    </source>
</reference>
<name>A0ABT6FA36_9BACT</name>
<dbReference type="EMBL" id="JARRAG010000002">
    <property type="protein sequence ID" value="MDG3004382.1"/>
    <property type="molecule type" value="Genomic_DNA"/>
</dbReference>
<organism evidence="2 3">
    <name type="scientific">Paludisphaera mucosa</name>
    <dbReference type="NCBI Taxonomy" id="3030827"/>
    <lineage>
        <taxon>Bacteria</taxon>
        <taxon>Pseudomonadati</taxon>
        <taxon>Planctomycetota</taxon>
        <taxon>Planctomycetia</taxon>
        <taxon>Isosphaerales</taxon>
        <taxon>Isosphaeraceae</taxon>
        <taxon>Paludisphaera</taxon>
    </lineage>
</organism>
<evidence type="ECO:0000313" key="2">
    <source>
        <dbReference type="EMBL" id="MDG3004382.1"/>
    </source>
</evidence>
<evidence type="ECO:0000313" key="3">
    <source>
        <dbReference type="Proteomes" id="UP001216907"/>
    </source>
</evidence>
<dbReference type="RefSeq" id="WP_277860740.1">
    <property type="nucleotide sequence ID" value="NZ_JARRAG010000002.1"/>
</dbReference>
<feature type="domain" description="Transposase IS701-like DDE" evidence="1">
    <location>
        <begin position="14"/>
        <end position="114"/>
    </location>
</feature>
<keyword evidence="3" id="KW-1185">Reference proteome</keyword>
<evidence type="ECO:0000259" key="1">
    <source>
        <dbReference type="Pfam" id="PF13546"/>
    </source>
</evidence>
<gene>
    <name evidence="2" type="ORF">PZE19_11400</name>
</gene>
<dbReference type="Proteomes" id="UP001216907">
    <property type="component" value="Unassembled WGS sequence"/>
</dbReference>
<comment type="caution">
    <text evidence="2">The sequence shown here is derived from an EMBL/GenBank/DDBJ whole genome shotgun (WGS) entry which is preliminary data.</text>
</comment>
<protein>
    <submittedName>
        <fullName evidence="2">Transposase</fullName>
    </submittedName>
</protein>